<comment type="caution">
    <text evidence="1">The sequence shown here is derived from an EMBL/GenBank/DDBJ whole genome shotgun (WGS) entry which is preliminary data.</text>
</comment>
<accession>A0A840ET05</accession>
<evidence type="ECO:0000313" key="2">
    <source>
        <dbReference type="Proteomes" id="UP000553034"/>
    </source>
</evidence>
<protein>
    <recommendedName>
        <fullName evidence="3">GAF domain-containing protein</fullName>
    </recommendedName>
</protein>
<dbReference type="Proteomes" id="UP000553034">
    <property type="component" value="Unassembled WGS sequence"/>
</dbReference>
<reference evidence="1 2" key="1">
    <citation type="submission" date="2020-08" db="EMBL/GenBank/DDBJ databases">
        <title>Genomic Encyclopedia of Type Strains, Phase IV (KMG-IV): sequencing the most valuable type-strain genomes for metagenomic binning, comparative biology and taxonomic classification.</title>
        <authorList>
            <person name="Goeker M."/>
        </authorList>
    </citation>
    <scope>NUCLEOTIDE SEQUENCE [LARGE SCALE GENOMIC DNA]</scope>
    <source>
        <strain evidence="1 2">DSM 29568</strain>
    </source>
</reference>
<evidence type="ECO:0008006" key="3">
    <source>
        <dbReference type="Google" id="ProtNLM"/>
    </source>
</evidence>
<sequence length="789" mass="92510">MNHQYENLPFTISVSFKRVVEAFEERLNSETNPIVQRYIEGILAYVEQHPKLIHGFTDMEDIKANQEAIDVILDDIFPNVLSDNEIKAAIVPQTFEVLKSTQRLQKIMNDAGDKAELKVRNYEWRLDYIYSCLLILNAYYGYNIDANRPFYIDIPDANGIIRNYRMSINADFIDFAPTEQAIDITQEDYDLLLENPDDTTLWEEKFPLRSWMSSGFLIVNLTDVTIDEGISDLKTQLLQNDLANYAKPSDKVVTEIFRSIYQIPDLEVGITYYDNYTFYKVPQKGIDSYILHDKESCSCRDILQEINYQKLISDRVNFSISHVSNYKKKNPKSKLAENLLKSGKESCIFAPIAKRGKLLSILELVSPRKNELNSINAEKLDDVIPYIVMAVVRAKEEHTNMIKAIIQNECTTIHPSVLWAFEEEAVKYYIEKELQGYATFQDIAFANIYPLYGQIDIISSAQTRNHSIQEDLIFQLHLLKDIFQKAHTIEEIPIYEEVVYRIDTYYEEIKLHLTAATEQKFINFIKNEISPLLIHLQEINNENIKELITSYKKNTYKETGLIYNQRRKYDETVQHLNSLLTHFIDEKQIEAQKIYPHYFERFKTDGVEHTIYVGESMVKDKQFNEIYLYNLRLWQLQLMCEMENKFYQFQADMPIRIEAASLILVYNTTLGIRYRADEKKFDVDGAYNARYEIIKKRIDKAHIKGTKERVTQKGKIVIVYTQRADEREYLRYISYLQHKNYLGDKIEIVELEDVQGVIGLKAIRVEVIYHEDITKKQAAITYNDVIKSY</sequence>
<dbReference type="EMBL" id="JACIFO010000001">
    <property type="protein sequence ID" value="MBB4118057.1"/>
    <property type="molecule type" value="Genomic_DNA"/>
</dbReference>
<dbReference type="RefSeq" id="WP_183475694.1">
    <property type="nucleotide sequence ID" value="NZ_JACIFO010000001.1"/>
</dbReference>
<gene>
    <name evidence="1" type="ORF">GGR32_000329</name>
</gene>
<organism evidence="1 2">
    <name type="scientific">Mesonia hippocampi</name>
    <dbReference type="NCBI Taxonomy" id="1628250"/>
    <lineage>
        <taxon>Bacteria</taxon>
        <taxon>Pseudomonadati</taxon>
        <taxon>Bacteroidota</taxon>
        <taxon>Flavobacteriia</taxon>
        <taxon>Flavobacteriales</taxon>
        <taxon>Flavobacteriaceae</taxon>
        <taxon>Mesonia</taxon>
    </lineage>
</organism>
<evidence type="ECO:0000313" key="1">
    <source>
        <dbReference type="EMBL" id="MBB4118057.1"/>
    </source>
</evidence>
<name>A0A840ET05_9FLAO</name>
<proteinExistence type="predicted"/>
<keyword evidence="2" id="KW-1185">Reference proteome</keyword>
<dbReference type="AlphaFoldDB" id="A0A840ET05"/>